<dbReference type="EMBL" id="JBAMMX010000010">
    <property type="protein sequence ID" value="KAK6932714.1"/>
    <property type="molecule type" value="Genomic_DNA"/>
</dbReference>
<feature type="compositionally biased region" description="Low complexity" evidence="1">
    <location>
        <begin position="125"/>
        <end position="135"/>
    </location>
</feature>
<dbReference type="InterPro" id="IPR001611">
    <property type="entry name" value="Leu-rich_rpt"/>
</dbReference>
<dbReference type="InterPro" id="IPR032675">
    <property type="entry name" value="LRR_dom_sf"/>
</dbReference>
<reference evidence="2 3" key="1">
    <citation type="submission" date="2023-12" db="EMBL/GenBank/DDBJ databases">
        <title>A high-quality genome assembly for Dillenia turbinata (Dilleniales).</title>
        <authorList>
            <person name="Chanderbali A."/>
        </authorList>
    </citation>
    <scope>NUCLEOTIDE SEQUENCE [LARGE SCALE GENOMIC DNA]</scope>
    <source>
        <strain evidence="2">LSX21</strain>
        <tissue evidence="2">Leaf</tissue>
    </source>
</reference>
<name>A0AAN8ZAB0_9MAGN</name>
<dbReference type="AlphaFoldDB" id="A0AAN8ZAB0"/>
<proteinExistence type="predicted"/>
<organism evidence="2 3">
    <name type="scientific">Dillenia turbinata</name>
    <dbReference type="NCBI Taxonomy" id="194707"/>
    <lineage>
        <taxon>Eukaryota</taxon>
        <taxon>Viridiplantae</taxon>
        <taxon>Streptophyta</taxon>
        <taxon>Embryophyta</taxon>
        <taxon>Tracheophyta</taxon>
        <taxon>Spermatophyta</taxon>
        <taxon>Magnoliopsida</taxon>
        <taxon>eudicotyledons</taxon>
        <taxon>Gunneridae</taxon>
        <taxon>Pentapetalae</taxon>
        <taxon>Dilleniales</taxon>
        <taxon>Dilleniaceae</taxon>
        <taxon>Dillenia</taxon>
    </lineage>
</organism>
<dbReference type="Gene3D" id="3.80.10.10">
    <property type="entry name" value="Ribonuclease Inhibitor"/>
    <property type="match status" value="1"/>
</dbReference>
<feature type="region of interest" description="Disordered" evidence="1">
    <location>
        <begin position="125"/>
        <end position="147"/>
    </location>
</feature>
<evidence type="ECO:0000313" key="2">
    <source>
        <dbReference type="EMBL" id="KAK6932714.1"/>
    </source>
</evidence>
<comment type="caution">
    <text evidence="2">The sequence shown here is derived from an EMBL/GenBank/DDBJ whole genome shotgun (WGS) entry which is preliminary data.</text>
</comment>
<gene>
    <name evidence="2" type="ORF">RJ641_002338</name>
</gene>
<dbReference type="SUPFAM" id="SSF52058">
    <property type="entry name" value="L domain-like"/>
    <property type="match status" value="1"/>
</dbReference>
<dbReference type="Proteomes" id="UP001370490">
    <property type="component" value="Unassembled WGS sequence"/>
</dbReference>
<evidence type="ECO:0000256" key="1">
    <source>
        <dbReference type="SAM" id="MobiDB-lite"/>
    </source>
</evidence>
<evidence type="ECO:0000313" key="3">
    <source>
        <dbReference type="Proteomes" id="UP001370490"/>
    </source>
</evidence>
<accession>A0AAN8ZAB0</accession>
<protein>
    <submittedName>
        <fullName evidence="2">Uncharacterized protein</fullName>
    </submittedName>
</protein>
<sequence length="276" mass="29884">MFAGLDINFTVTAKAADHTEFGELTYALNKGYEAWGPLFALGVCLSWNLGIRSVKFKMKRESLGLKLKRREGQCDLQRAQGGAKTKTPSPPHYSFSLTHHRLLFSFFCPIKLFFTLSLSPDKNSSFAPPSSSSPSSPSPSPSSSTLDPKQLRALQSLNIPTTRDSLVLHLHQKPQKAYWGLAQEFGQILTELTVSGVTVNASGPSIIVGSMKKLRSVTIFHANLTDLEMLNLSENSISGEIPTSFGDLLSLQNVSLASLPLSGSIPDSMSAMPGLV</sequence>
<dbReference type="Pfam" id="PF00560">
    <property type="entry name" value="LRR_1"/>
    <property type="match status" value="1"/>
</dbReference>
<dbReference type="PANTHER" id="PTHR48064">
    <property type="entry name" value="OS01G0750400 PROTEIN"/>
    <property type="match status" value="1"/>
</dbReference>
<dbReference type="PANTHER" id="PTHR48064:SF1">
    <property type="entry name" value="RECEPTOR-LIKE PROTEIN 51-RELATED"/>
    <property type="match status" value="1"/>
</dbReference>
<keyword evidence="3" id="KW-1185">Reference proteome</keyword>
<dbReference type="InterPro" id="IPR053038">
    <property type="entry name" value="RLP_Defense"/>
</dbReference>